<gene>
    <name evidence="1" type="ORF">METZ01_LOCUS352331</name>
</gene>
<reference evidence="1" key="1">
    <citation type="submission" date="2018-05" db="EMBL/GenBank/DDBJ databases">
        <authorList>
            <person name="Lanie J.A."/>
            <person name="Ng W.-L."/>
            <person name="Kazmierczak K.M."/>
            <person name="Andrzejewski T.M."/>
            <person name="Davidsen T.M."/>
            <person name="Wayne K.J."/>
            <person name="Tettelin H."/>
            <person name="Glass J.I."/>
            <person name="Rusch D."/>
            <person name="Podicherti R."/>
            <person name="Tsui H.-C.T."/>
            <person name="Winkler M.E."/>
        </authorList>
    </citation>
    <scope>NUCLEOTIDE SEQUENCE</scope>
</reference>
<name>A0A382RQZ7_9ZZZZ</name>
<protein>
    <submittedName>
        <fullName evidence="1">Uncharacterized protein</fullName>
    </submittedName>
</protein>
<proteinExistence type="predicted"/>
<dbReference type="EMBL" id="UINC01123180">
    <property type="protein sequence ID" value="SVC99477.1"/>
    <property type="molecule type" value="Genomic_DNA"/>
</dbReference>
<accession>A0A382RQZ7</accession>
<dbReference type="AlphaFoldDB" id="A0A382RQZ7"/>
<sequence>MRLRIKEEREKKQFTFVQASSGRYLIGRKDGSVQELNRKEWLKLKG</sequence>
<evidence type="ECO:0000313" key="1">
    <source>
        <dbReference type="EMBL" id="SVC99477.1"/>
    </source>
</evidence>
<organism evidence="1">
    <name type="scientific">marine metagenome</name>
    <dbReference type="NCBI Taxonomy" id="408172"/>
    <lineage>
        <taxon>unclassified sequences</taxon>
        <taxon>metagenomes</taxon>
        <taxon>ecological metagenomes</taxon>
    </lineage>
</organism>